<dbReference type="InterPro" id="IPR003593">
    <property type="entry name" value="AAA+_ATPase"/>
</dbReference>
<comment type="similarity">
    <text evidence="10">Belongs to the ABC transporter superfamily. Lipid exporter (TC 3.A.1.106) family.</text>
</comment>
<dbReference type="SMART" id="SM00382">
    <property type="entry name" value="AAA"/>
    <property type="match status" value="1"/>
</dbReference>
<keyword evidence="2" id="KW-0813">Transport</keyword>
<dbReference type="Proteomes" id="UP000078292">
    <property type="component" value="Unassembled WGS sequence"/>
</dbReference>
<dbReference type="InterPro" id="IPR017871">
    <property type="entry name" value="ABC_transporter-like_CS"/>
</dbReference>
<dbReference type="GO" id="GO:0015421">
    <property type="term" value="F:ABC-type oligopeptide transporter activity"/>
    <property type="evidence" value="ECO:0007669"/>
    <property type="project" value="TreeGrafter"/>
</dbReference>
<evidence type="ECO:0000313" key="17">
    <source>
        <dbReference type="Proteomes" id="UP000078292"/>
    </source>
</evidence>
<keyword evidence="17" id="KW-1185">Reference proteome</keyword>
<dbReference type="FunFam" id="1.20.1560.10:FF:000011">
    <property type="entry name" value="Multidrug ABC transporter ATP-binding protein"/>
    <property type="match status" value="1"/>
</dbReference>
<dbReference type="EMBL" id="LXEY01000004">
    <property type="protein sequence ID" value="OAV63058.1"/>
    <property type="molecule type" value="Genomic_DNA"/>
</dbReference>
<evidence type="ECO:0000256" key="4">
    <source>
        <dbReference type="ARBA" id="ARBA00022692"/>
    </source>
</evidence>
<dbReference type="PROSITE" id="PS50893">
    <property type="entry name" value="ABC_TRANSPORTER_2"/>
    <property type="match status" value="1"/>
</dbReference>
<dbReference type="Gene3D" id="3.40.50.300">
    <property type="entry name" value="P-loop containing nucleotide triphosphate hydrolases"/>
    <property type="match status" value="1"/>
</dbReference>
<dbReference type="Gene3D" id="1.20.1560.10">
    <property type="entry name" value="ABC transporter type 1, transmembrane domain"/>
    <property type="match status" value="1"/>
</dbReference>
<dbReference type="PROSITE" id="PS00211">
    <property type="entry name" value="ABC_TRANSPORTER_1"/>
    <property type="match status" value="1"/>
</dbReference>
<keyword evidence="7 13" id="KW-1133">Transmembrane helix</keyword>
<dbReference type="SUPFAM" id="SSF90123">
    <property type="entry name" value="ABC transporter transmembrane region"/>
    <property type="match status" value="1"/>
</dbReference>
<evidence type="ECO:0000256" key="5">
    <source>
        <dbReference type="ARBA" id="ARBA00022741"/>
    </source>
</evidence>
<dbReference type="STRING" id="1837282.A6F49_03160"/>
<evidence type="ECO:0000256" key="6">
    <source>
        <dbReference type="ARBA" id="ARBA00022840"/>
    </source>
</evidence>
<feature type="region of interest" description="Disordered" evidence="12">
    <location>
        <begin position="1"/>
        <end position="23"/>
    </location>
</feature>
<evidence type="ECO:0000259" key="15">
    <source>
        <dbReference type="PROSITE" id="PS50929"/>
    </source>
</evidence>
<evidence type="ECO:0000256" key="1">
    <source>
        <dbReference type="ARBA" id="ARBA00004651"/>
    </source>
</evidence>
<evidence type="ECO:0000256" key="7">
    <source>
        <dbReference type="ARBA" id="ARBA00022989"/>
    </source>
</evidence>
<evidence type="ECO:0000256" key="12">
    <source>
        <dbReference type="SAM" id="MobiDB-lite"/>
    </source>
</evidence>
<evidence type="ECO:0000313" key="16">
    <source>
        <dbReference type="EMBL" id="OAV63058.1"/>
    </source>
</evidence>
<evidence type="ECO:0000256" key="13">
    <source>
        <dbReference type="SAM" id="Phobius"/>
    </source>
</evidence>
<dbReference type="InterPro" id="IPR011527">
    <property type="entry name" value="ABC1_TM_dom"/>
</dbReference>
<reference evidence="16 17" key="1">
    <citation type="submission" date="2016-04" db="EMBL/GenBank/DDBJ databases">
        <title>First whole genome shotgun sequence of the bacterium Enteractinococcus sp. strain UASWS1574.</title>
        <authorList>
            <person name="Crovadore J."/>
            <person name="Chablais R."/>
            <person name="Lefort F."/>
        </authorList>
    </citation>
    <scope>NUCLEOTIDE SEQUENCE [LARGE SCALE GENOMIC DNA]</scope>
    <source>
        <strain evidence="16 17">UASWS1574</strain>
    </source>
</reference>
<dbReference type="AlphaFoldDB" id="A0A1B7M3A5"/>
<evidence type="ECO:0000256" key="2">
    <source>
        <dbReference type="ARBA" id="ARBA00022448"/>
    </source>
</evidence>
<keyword evidence="5" id="KW-0547">Nucleotide-binding</keyword>
<organism evidence="16 17">
    <name type="scientific">Enteractinococcus helveticum</name>
    <dbReference type="NCBI Taxonomy" id="1837282"/>
    <lineage>
        <taxon>Bacteria</taxon>
        <taxon>Bacillati</taxon>
        <taxon>Actinomycetota</taxon>
        <taxon>Actinomycetes</taxon>
        <taxon>Micrococcales</taxon>
        <taxon>Micrococcaceae</taxon>
    </lineage>
</organism>
<comment type="caution">
    <text evidence="16">The sequence shown here is derived from an EMBL/GenBank/DDBJ whole genome shotgun (WGS) entry which is preliminary data.</text>
</comment>
<dbReference type="SUPFAM" id="SSF52540">
    <property type="entry name" value="P-loop containing nucleoside triphosphate hydrolases"/>
    <property type="match status" value="1"/>
</dbReference>
<comment type="subcellular location">
    <subcellularLocation>
        <location evidence="1">Cell membrane</location>
        <topology evidence="1">Multi-pass membrane protein</topology>
    </subcellularLocation>
</comment>
<comment type="function">
    <text evidence="9">ABC transporter involved in fatty acid import. Transmembrane domains (TMD) form a pore in the membrane and the ATP-binding domain (NBD) is responsible for energy generation.</text>
</comment>
<dbReference type="InterPro" id="IPR039421">
    <property type="entry name" value="Type_1_exporter"/>
</dbReference>
<evidence type="ECO:0000256" key="8">
    <source>
        <dbReference type="ARBA" id="ARBA00023136"/>
    </source>
</evidence>
<dbReference type="PANTHER" id="PTHR43394:SF1">
    <property type="entry name" value="ATP-BINDING CASSETTE SUB-FAMILY B MEMBER 10, MITOCHONDRIAL"/>
    <property type="match status" value="1"/>
</dbReference>
<evidence type="ECO:0000256" key="11">
    <source>
        <dbReference type="ARBA" id="ARBA00071747"/>
    </source>
</evidence>
<feature type="transmembrane region" description="Helical" evidence="13">
    <location>
        <begin position="48"/>
        <end position="70"/>
    </location>
</feature>
<dbReference type="InterPro" id="IPR027417">
    <property type="entry name" value="P-loop_NTPase"/>
</dbReference>
<keyword evidence="8 13" id="KW-0472">Membrane</keyword>
<keyword evidence="6 16" id="KW-0067">ATP-binding</keyword>
<dbReference type="Pfam" id="PF00664">
    <property type="entry name" value="ABC_membrane"/>
    <property type="match status" value="1"/>
</dbReference>
<dbReference type="PROSITE" id="PS50929">
    <property type="entry name" value="ABC_TM1F"/>
    <property type="match status" value="1"/>
</dbReference>
<dbReference type="CDD" id="cd03254">
    <property type="entry name" value="ABCC_Glucan_exporter_like"/>
    <property type="match status" value="1"/>
</dbReference>
<keyword evidence="4 13" id="KW-0812">Transmembrane</keyword>
<dbReference type="Pfam" id="PF00005">
    <property type="entry name" value="ABC_tran"/>
    <property type="match status" value="1"/>
</dbReference>
<dbReference type="PANTHER" id="PTHR43394">
    <property type="entry name" value="ATP-DEPENDENT PERMEASE MDL1, MITOCHONDRIAL"/>
    <property type="match status" value="1"/>
</dbReference>
<dbReference type="GO" id="GO:0016887">
    <property type="term" value="F:ATP hydrolysis activity"/>
    <property type="evidence" value="ECO:0007669"/>
    <property type="project" value="InterPro"/>
</dbReference>
<evidence type="ECO:0000259" key="14">
    <source>
        <dbReference type="PROSITE" id="PS50893"/>
    </source>
</evidence>
<evidence type="ECO:0000256" key="3">
    <source>
        <dbReference type="ARBA" id="ARBA00022475"/>
    </source>
</evidence>
<dbReference type="FunFam" id="3.40.50.300:FF:000287">
    <property type="entry name" value="Multidrug ABC transporter ATP-binding protein"/>
    <property type="match status" value="1"/>
</dbReference>
<evidence type="ECO:0000256" key="10">
    <source>
        <dbReference type="ARBA" id="ARBA00061644"/>
    </source>
</evidence>
<name>A0A1B7M3A5_9MICC</name>
<sequence>MSNRRWAMTETTETTEVQAGADPGRKPKAFWPAMKRLAAVFAPYKPKLILAVVLTVISVALQVWAPLVLGEAVNVIFHADGIDLALLGELITRVLAMYVVAMGLMWWQGRILIIIGVEITYLLRQDVENKLHRVPTNWFDGTQRGDLLSRTTNDVDNIQTALQQTVSSILNGVLTIIGITIMMFSISWQLALIALIAVPIAAVVVGVIGQRAQKLFSAQWANTGKLNGHIEEAFTGHDVITLFNRQDAMIAEFDDRNDDVYQASYKAQFVSGMIHPIMQWVTYLGYVGIAVVGALQVAAGRLPLGSVTAFIQYSREFNQPLGQLAGLANMIISAVASAERVFEFLDAEEETDTDGALPEVTGAVEFRDVRFGYDDGAPLITNLNLKVEPGQLVAIVGPTGAGKTTLVNLLMRFYDVDAGQILIDGTDISTVSRAQLREPIGMVLQDAVLFSGSIKHNIAYGNPDATHDQIMAAAQAARADYFINQLPNGYDTEVSLDSDAISAGERQLLTIARAFLSNPRLLILDEATSSVDTRTEVLIQQALAKLQQGRTSFVIAHRLSTIRAADVIVVMDAGDVVEQGTHAQLLAARGMYHDLYTAQTQQHIEGGR</sequence>
<protein>
    <recommendedName>
        <fullName evidence="11">Fatty acid ABC transporter ATP-binding/permease protein</fullName>
    </recommendedName>
</protein>
<accession>A0A1B7M3A5</accession>
<proteinExistence type="inferred from homology"/>
<feature type="transmembrane region" description="Helical" evidence="13">
    <location>
        <begin position="280"/>
        <end position="299"/>
    </location>
</feature>
<feature type="domain" description="ABC transporter" evidence="14">
    <location>
        <begin position="364"/>
        <end position="598"/>
    </location>
</feature>
<feature type="compositionally biased region" description="Polar residues" evidence="12">
    <location>
        <begin position="1"/>
        <end position="17"/>
    </location>
</feature>
<dbReference type="InterPro" id="IPR003439">
    <property type="entry name" value="ABC_transporter-like_ATP-bd"/>
</dbReference>
<dbReference type="GO" id="GO:0005886">
    <property type="term" value="C:plasma membrane"/>
    <property type="evidence" value="ECO:0007669"/>
    <property type="project" value="UniProtKB-SubCell"/>
</dbReference>
<dbReference type="InterPro" id="IPR036640">
    <property type="entry name" value="ABC1_TM_sf"/>
</dbReference>
<dbReference type="GO" id="GO:0005524">
    <property type="term" value="F:ATP binding"/>
    <property type="evidence" value="ECO:0007669"/>
    <property type="project" value="UniProtKB-KW"/>
</dbReference>
<gene>
    <name evidence="16" type="ORF">A6F49_03160</name>
</gene>
<feature type="transmembrane region" description="Helical" evidence="13">
    <location>
        <begin position="166"/>
        <end position="184"/>
    </location>
</feature>
<feature type="transmembrane region" description="Helical" evidence="13">
    <location>
        <begin position="90"/>
        <end position="107"/>
    </location>
</feature>
<dbReference type="CDD" id="cd18547">
    <property type="entry name" value="ABC_6TM_Tm288_like"/>
    <property type="match status" value="1"/>
</dbReference>
<keyword evidence="3" id="KW-1003">Cell membrane</keyword>
<feature type="domain" description="ABC transmembrane type-1" evidence="15">
    <location>
        <begin position="49"/>
        <end position="333"/>
    </location>
</feature>
<evidence type="ECO:0000256" key="9">
    <source>
        <dbReference type="ARBA" id="ARBA00055053"/>
    </source>
</evidence>
<feature type="transmembrane region" description="Helical" evidence="13">
    <location>
        <begin position="190"/>
        <end position="209"/>
    </location>
</feature>